<dbReference type="GO" id="GO:0005737">
    <property type="term" value="C:cytoplasm"/>
    <property type="evidence" value="ECO:0007669"/>
    <property type="project" value="TreeGrafter"/>
</dbReference>
<feature type="region of interest" description="Disordered" evidence="1">
    <location>
        <begin position="1"/>
        <end position="20"/>
    </location>
</feature>
<protein>
    <submittedName>
        <fullName evidence="3">YTHDF</fullName>
    </submittedName>
</protein>
<evidence type="ECO:0000313" key="3">
    <source>
        <dbReference type="EMBL" id="CAG2211558.1"/>
    </source>
</evidence>
<dbReference type="InterPro" id="IPR045168">
    <property type="entry name" value="YTH_prot"/>
</dbReference>
<dbReference type="PROSITE" id="PS50882">
    <property type="entry name" value="YTH"/>
    <property type="match status" value="1"/>
</dbReference>
<evidence type="ECO:0000256" key="1">
    <source>
        <dbReference type="SAM" id="MobiDB-lite"/>
    </source>
</evidence>
<evidence type="ECO:0000259" key="2">
    <source>
        <dbReference type="PROSITE" id="PS50882"/>
    </source>
</evidence>
<keyword evidence="4" id="KW-1185">Reference proteome</keyword>
<evidence type="ECO:0000313" key="4">
    <source>
        <dbReference type="Proteomes" id="UP000683360"/>
    </source>
</evidence>
<dbReference type="CDD" id="cd21134">
    <property type="entry name" value="YTH"/>
    <property type="match status" value="1"/>
</dbReference>
<dbReference type="InterPro" id="IPR007275">
    <property type="entry name" value="YTH_domain"/>
</dbReference>
<organism evidence="3 4">
    <name type="scientific">Mytilus edulis</name>
    <name type="common">Blue mussel</name>
    <dbReference type="NCBI Taxonomy" id="6550"/>
    <lineage>
        <taxon>Eukaryota</taxon>
        <taxon>Metazoa</taxon>
        <taxon>Spiralia</taxon>
        <taxon>Lophotrochozoa</taxon>
        <taxon>Mollusca</taxon>
        <taxon>Bivalvia</taxon>
        <taxon>Autobranchia</taxon>
        <taxon>Pteriomorphia</taxon>
        <taxon>Mytilida</taxon>
        <taxon>Mytiloidea</taxon>
        <taxon>Mytilidae</taxon>
        <taxon>Mytilinae</taxon>
        <taxon>Mytilus</taxon>
    </lineage>
</organism>
<name>A0A8S3RXI2_MYTED</name>
<dbReference type="EMBL" id="CAJPWZ010001263">
    <property type="protein sequence ID" value="CAG2211558.1"/>
    <property type="molecule type" value="Genomic_DNA"/>
</dbReference>
<dbReference type="GO" id="GO:1990247">
    <property type="term" value="F:N6-methyladenosine-containing RNA reader activity"/>
    <property type="evidence" value="ECO:0007669"/>
    <property type="project" value="TreeGrafter"/>
</dbReference>
<dbReference type="OrthoDB" id="306690at2759"/>
<feature type="domain" description="YTH" evidence="2">
    <location>
        <begin position="172"/>
        <end position="306"/>
    </location>
</feature>
<dbReference type="GO" id="GO:0061157">
    <property type="term" value="P:mRNA destabilization"/>
    <property type="evidence" value="ECO:0007669"/>
    <property type="project" value="TreeGrafter"/>
</dbReference>
<dbReference type="AlphaFoldDB" id="A0A8S3RXI2"/>
<dbReference type="Pfam" id="PF04146">
    <property type="entry name" value="YTH"/>
    <property type="match status" value="1"/>
</dbReference>
<reference evidence="3" key="1">
    <citation type="submission" date="2021-03" db="EMBL/GenBank/DDBJ databases">
        <authorList>
            <person name="Bekaert M."/>
        </authorList>
    </citation>
    <scope>NUCLEOTIDE SEQUENCE</scope>
</reference>
<gene>
    <name evidence="3" type="ORF">MEDL_25591</name>
</gene>
<dbReference type="Proteomes" id="UP000683360">
    <property type="component" value="Unassembled WGS sequence"/>
</dbReference>
<comment type="caution">
    <text evidence="3">The sequence shown here is derived from an EMBL/GenBank/DDBJ whole genome shotgun (WGS) entry which is preliminary data.</text>
</comment>
<dbReference type="Gene3D" id="3.10.590.10">
    <property type="entry name" value="ph1033 like domains"/>
    <property type="match status" value="1"/>
</dbReference>
<accession>A0A8S3RXI2</accession>
<dbReference type="GO" id="GO:0003729">
    <property type="term" value="F:mRNA binding"/>
    <property type="evidence" value="ECO:0007669"/>
    <property type="project" value="TreeGrafter"/>
</dbReference>
<proteinExistence type="predicted"/>
<dbReference type="PANTHER" id="PTHR12357">
    <property type="entry name" value="YTH YT521-B HOMOLOGY DOMAIN-CONTAINING"/>
    <property type="match status" value="1"/>
</dbReference>
<dbReference type="PANTHER" id="PTHR12357:SF89">
    <property type="entry name" value="YTH DOMAIN-CONTAINING FAMILY PROTEIN"/>
    <property type="match status" value="1"/>
</dbReference>
<sequence>MADTASIISEELSDNSSTSTDSFTFGVRHRMLRSTLKTLKDTIGIVSDVAINKIDTNVTILHKKNLFRAPYKNGKEVVEEQRRSVAKLCHFIQRESRKQLEVKDMTKDKVESFVDPLCPNQDKTNLSIAMIEEHNSSLKDRIKQQQMVCSNKLDQLVYLCNPKVFNLSPKCARFFVITTQRQETIYHSIRMRLWCSTSRGNKILDQSFRANYGKGPVYVFFNVVDSYYFCGMAQMKTAVDFNVDTSDWDSIRMIGQFAINWIYLKNLPRSHLKHIRLENKENRPMKCSTDTYEVSFEKGTKLLNKMHNYEHFGTILDDLTHNEEVIAIL</sequence>